<keyword evidence="3" id="KW-1185">Reference proteome</keyword>
<gene>
    <name evidence="2" type="ORF">EWB00_009746</name>
</gene>
<dbReference type="Proteomes" id="UP000311919">
    <property type="component" value="Unassembled WGS sequence"/>
</dbReference>
<accession>A0A4Z2CLY9</accession>
<protein>
    <submittedName>
        <fullName evidence="2">Uncharacterized protein</fullName>
    </submittedName>
</protein>
<dbReference type="AlphaFoldDB" id="A0A4Z2CLY9"/>
<organism evidence="2 3">
    <name type="scientific">Schistosoma japonicum</name>
    <name type="common">Blood fluke</name>
    <dbReference type="NCBI Taxonomy" id="6182"/>
    <lineage>
        <taxon>Eukaryota</taxon>
        <taxon>Metazoa</taxon>
        <taxon>Spiralia</taxon>
        <taxon>Lophotrochozoa</taxon>
        <taxon>Platyhelminthes</taxon>
        <taxon>Trematoda</taxon>
        <taxon>Digenea</taxon>
        <taxon>Strigeidida</taxon>
        <taxon>Schistosomatoidea</taxon>
        <taxon>Schistosomatidae</taxon>
        <taxon>Schistosoma</taxon>
    </lineage>
</organism>
<evidence type="ECO:0000313" key="3">
    <source>
        <dbReference type="Proteomes" id="UP000311919"/>
    </source>
</evidence>
<dbReference type="OrthoDB" id="6286950at2759"/>
<dbReference type="STRING" id="6182.A0A4Z2CLY9"/>
<proteinExistence type="predicted"/>
<evidence type="ECO:0000256" key="1">
    <source>
        <dbReference type="SAM" id="MobiDB-lite"/>
    </source>
</evidence>
<feature type="non-terminal residue" evidence="2">
    <location>
        <position position="73"/>
    </location>
</feature>
<evidence type="ECO:0000313" key="2">
    <source>
        <dbReference type="EMBL" id="TNN05050.1"/>
    </source>
</evidence>
<feature type="compositionally biased region" description="Basic and acidic residues" evidence="1">
    <location>
        <begin position="28"/>
        <end position="52"/>
    </location>
</feature>
<name>A0A4Z2CLY9_SCHJA</name>
<feature type="region of interest" description="Disordered" evidence="1">
    <location>
        <begin position="1"/>
        <end position="52"/>
    </location>
</feature>
<comment type="caution">
    <text evidence="2">The sequence shown here is derived from an EMBL/GenBank/DDBJ whole genome shotgun (WGS) entry which is preliminary data.</text>
</comment>
<dbReference type="EMBL" id="SKCS01000621">
    <property type="protein sequence ID" value="TNN05050.1"/>
    <property type="molecule type" value="Genomic_DNA"/>
</dbReference>
<reference evidence="2 3" key="1">
    <citation type="submission" date="2019-03" db="EMBL/GenBank/DDBJ databases">
        <title>An improved genome assembly of the fluke Schistosoma japonicum.</title>
        <authorList>
            <person name="Hu W."/>
            <person name="Luo F."/>
            <person name="Yin M."/>
            <person name="Mo X."/>
            <person name="Sun C."/>
            <person name="Wu Q."/>
            <person name="Zhu B."/>
            <person name="Xiang M."/>
            <person name="Wang J."/>
            <person name="Wang Y."/>
            <person name="Zhang T."/>
            <person name="Xu B."/>
            <person name="Zheng H."/>
            <person name="Feng Z."/>
        </authorList>
    </citation>
    <scope>NUCLEOTIDE SEQUENCE [LARGE SCALE GENOMIC DNA]</scope>
    <source>
        <strain evidence="2">HuSjv2</strain>
        <tissue evidence="2">Worms</tissue>
    </source>
</reference>
<sequence length="73" mass="8474">MVMQLTNDATETKISKCYSNSSQRTHISRQEAVEPIDKRSRDSENQKVPLHDSVRLPWERCVHPSGSQVPYYK</sequence>